<feature type="domain" description="MrpA C-terminal/MbhE" evidence="2">
    <location>
        <begin position="30"/>
        <end position="84"/>
    </location>
</feature>
<keyword evidence="4" id="KW-1185">Reference proteome</keyword>
<dbReference type="Proteomes" id="UP000002366">
    <property type="component" value="Chromosome"/>
</dbReference>
<dbReference type="EMBL" id="CP001997">
    <property type="protein sequence ID" value="ADE57392.1"/>
    <property type="molecule type" value="Genomic_DNA"/>
</dbReference>
<dbReference type="AlphaFoldDB" id="D5EFR0"/>
<dbReference type="InterPro" id="IPR050616">
    <property type="entry name" value="CPA3_Na-H_Antiporter_A"/>
</dbReference>
<dbReference type="eggNOG" id="COG2111">
    <property type="taxonomic scope" value="Bacteria"/>
</dbReference>
<dbReference type="PANTHER" id="PTHR43373:SF1">
    <property type="entry name" value="NA(+)_H(+) ANTIPORTER SUBUNIT A"/>
    <property type="match status" value="1"/>
</dbReference>
<dbReference type="InterPro" id="IPR046806">
    <property type="entry name" value="MrpA_C/MbhE"/>
</dbReference>
<keyword evidence="1" id="KW-0472">Membrane</keyword>
<evidence type="ECO:0000259" key="2">
    <source>
        <dbReference type="Pfam" id="PF20501"/>
    </source>
</evidence>
<name>D5EFR0_AMICL</name>
<dbReference type="PANTHER" id="PTHR43373">
    <property type="entry name" value="NA(+)/H(+) ANTIPORTER SUBUNIT"/>
    <property type="match status" value="1"/>
</dbReference>
<reference evidence="3 4" key="1">
    <citation type="journal article" date="2010" name="Stand. Genomic Sci.">
        <title>Complete genome sequence of Aminobacterium colombiense type strain (ALA-1).</title>
        <authorList>
            <person name="Chertkov O."/>
            <person name="Sikorski J."/>
            <person name="Brambilla E."/>
            <person name="Lapidus A."/>
            <person name="Copeland A."/>
            <person name="Glavina Del Rio T."/>
            <person name="Nolan M."/>
            <person name="Lucas S."/>
            <person name="Tice H."/>
            <person name="Cheng J.F."/>
            <person name="Han C."/>
            <person name="Detter J.C."/>
            <person name="Bruce D."/>
            <person name="Tapia R."/>
            <person name="Goodwin L."/>
            <person name="Pitluck S."/>
            <person name="Liolios K."/>
            <person name="Ivanova N."/>
            <person name="Mavromatis K."/>
            <person name="Ovchinnikova G."/>
            <person name="Pati A."/>
            <person name="Chen A."/>
            <person name="Palaniappan K."/>
            <person name="Land M."/>
            <person name="Hauser L."/>
            <person name="Chang Y.J."/>
            <person name="Jeffries C.D."/>
            <person name="Spring S."/>
            <person name="Rohde M."/>
            <person name="Goker M."/>
            <person name="Bristow J."/>
            <person name="Eisen J.A."/>
            <person name="Markowitz V."/>
            <person name="Hugenholtz P."/>
            <person name="Kyrpides N.C."/>
            <person name="Klenk H.P."/>
        </authorList>
    </citation>
    <scope>NUCLEOTIDE SEQUENCE [LARGE SCALE GENOMIC DNA]</scope>
    <source>
        <strain evidence="4">DSM 12261 / ALA-1</strain>
    </source>
</reference>
<dbReference type="RefSeq" id="WP_013048655.1">
    <property type="nucleotide sequence ID" value="NC_014011.1"/>
</dbReference>
<accession>D5EFR0</accession>
<dbReference type="HOGENOM" id="CLU_171166_0_0_0"/>
<feature type="transmembrane region" description="Helical" evidence="1">
    <location>
        <begin position="65"/>
        <end position="83"/>
    </location>
</feature>
<keyword evidence="1" id="KW-1133">Transmembrane helix</keyword>
<dbReference type="KEGG" id="aco:Amico_1271"/>
<protein>
    <submittedName>
        <fullName evidence="3">Putative multicomponent Na+-H+ antiporter subunit A</fullName>
    </submittedName>
</protein>
<keyword evidence="1" id="KW-0812">Transmembrane</keyword>
<proteinExistence type="predicted"/>
<dbReference type="OrthoDB" id="9798859at2"/>
<organism evidence="3 4">
    <name type="scientific">Aminobacterium colombiense (strain DSM 12261 / ALA-1)</name>
    <dbReference type="NCBI Taxonomy" id="572547"/>
    <lineage>
        <taxon>Bacteria</taxon>
        <taxon>Thermotogati</taxon>
        <taxon>Synergistota</taxon>
        <taxon>Synergistia</taxon>
        <taxon>Synergistales</taxon>
        <taxon>Aminobacteriaceae</taxon>
        <taxon>Aminobacterium</taxon>
    </lineage>
</organism>
<gene>
    <name evidence="3" type="ordered locus">Amico_1271</name>
</gene>
<dbReference type="Pfam" id="PF20501">
    <property type="entry name" value="MbhE"/>
    <property type="match status" value="1"/>
</dbReference>
<sequence>MKKTLFVIAALILSGLVWGALDTIHPFGEPGQVAMDNYFLEHAMADRSAENAVTSIVFDFRGFDTLGEAAVLFTAATSVLALFREGGKKK</sequence>
<dbReference type="STRING" id="572547.Amico_1271"/>
<evidence type="ECO:0000313" key="4">
    <source>
        <dbReference type="Proteomes" id="UP000002366"/>
    </source>
</evidence>
<evidence type="ECO:0000313" key="3">
    <source>
        <dbReference type="EMBL" id="ADE57392.1"/>
    </source>
</evidence>
<evidence type="ECO:0000256" key="1">
    <source>
        <dbReference type="SAM" id="Phobius"/>
    </source>
</evidence>